<feature type="domain" description="NTR" evidence="12">
    <location>
        <begin position="178"/>
        <end position="296"/>
    </location>
</feature>
<evidence type="ECO:0000259" key="11">
    <source>
        <dbReference type="PROSITE" id="PS50038"/>
    </source>
</evidence>
<evidence type="ECO:0000256" key="3">
    <source>
        <dbReference type="ARBA" id="ARBA00022473"/>
    </source>
</evidence>
<dbReference type="InterPro" id="IPR015526">
    <property type="entry name" value="Frizzled/SFRP"/>
</dbReference>
<evidence type="ECO:0000313" key="13">
    <source>
        <dbReference type="EMBL" id="KRX26920.1"/>
    </source>
</evidence>
<evidence type="ECO:0000259" key="12">
    <source>
        <dbReference type="PROSITE" id="PS50189"/>
    </source>
</evidence>
<dbReference type="PROSITE" id="PS50038">
    <property type="entry name" value="FZ"/>
    <property type="match status" value="1"/>
</dbReference>
<dbReference type="InterPro" id="IPR008993">
    <property type="entry name" value="TIMP-like_OB-fold"/>
</dbReference>
<keyword evidence="8 9" id="KW-1015">Disulfide bond</keyword>
<keyword evidence="4" id="KW-0964">Secreted</keyword>
<feature type="domain" description="FZ" evidence="11">
    <location>
        <begin position="51"/>
        <end position="168"/>
    </location>
</feature>
<dbReference type="EMBL" id="JYDL01000005">
    <property type="protein sequence ID" value="KRX26920.1"/>
    <property type="molecule type" value="Genomic_DNA"/>
</dbReference>
<dbReference type="FunFam" id="1.10.2000.10:FF:000001">
    <property type="entry name" value="secreted frizzled-related protein 2"/>
    <property type="match status" value="1"/>
</dbReference>
<evidence type="ECO:0000256" key="8">
    <source>
        <dbReference type="ARBA" id="ARBA00023157"/>
    </source>
</evidence>
<comment type="caution">
    <text evidence="13">The sequence shown here is derived from an EMBL/GenBank/DDBJ whole genome shotgun (WGS) entry which is preliminary data.</text>
</comment>
<evidence type="ECO:0000256" key="1">
    <source>
        <dbReference type="ARBA" id="ARBA00004613"/>
    </source>
</evidence>
<evidence type="ECO:0000256" key="9">
    <source>
        <dbReference type="PROSITE-ProRule" id="PRU00090"/>
    </source>
</evidence>
<name>A0A0V0SJJ4_9BILA</name>
<protein>
    <submittedName>
        <fullName evidence="13">Secreted frizzled-related protein 5</fullName>
    </submittedName>
</protein>
<comment type="caution">
    <text evidence="9">Lacks conserved residue(s) required for the propagation of feature annotation.</text>
</comment>
<dbReference type="GO" id="GO:0035567">
    <property type="term" value="P:non-canonical Wnt signaling pathway"/>
    <property type="evidence" value="ECO:0007669"/>
    <property type="project" value="TreeGrafter"/>
</dbReference>
<dbReference type="GO" id="GO:0060070">
    <property type="term" value="P:canonical Wnt signaling pathway"/>
    <property type="evidence" value="ECO:0007669"/>
    <property type="project" value="TreeGrafter"/>
</dbReference>
<dbReference type="Pfam" id="PF01392">
    <property type="entry name" value="Fz"/>
    <property type="match status" value="1"/>
</dbReference>
<feature type="disulfide bond" evidence="9">
    <location>
        <begin position="131"/>
        <end position="155"/>
    </location>
</feature>
<evidence type="ECO:0000256" key="5">
    <source>
        <dbReference type="ARBA" id="ARBA00022687"/>
    </source>
</evidence>
<dbReference type="InterPro" id="IPR020067">
    <property type="entry name" value="Frizzled_dom"/>
</dbReference>
<dbReference type="InterPro" id="IPR036790">
    <property type="entry name" value="Frizzled_dom_sf"/>
</dbReference>
<evidence type="ECO:0000256" key="6">
    <source>
        <dbReference type="ARBA" id="ARBA00022729"/>
    </source>
</evidence>
<accession>A0A0V0SJJ4</accession>
<gene>
    <name evidence="13" type="primary">SFRP5</name>
    <name evidence="13" type="ORF">T07_2011</name>
</gene>
<evidence type="ECO:0000313" key="14">
    <source>
        <dbReference type="Proteomes" id="UP000054630"/>
    </source>
</evidence>
<dbReference type="PROSITE" id="PS50189">
    <property type="entry name" value="NTR"/>
    <property type="match status" value="1"/>
</dbReference>
<reference evidence="13 14" key="1">
    <citation type="submission" date="2015-01" db="EMBL/GenBank/DDBJ databases">
        <title>Evolution of Trichinella species and genotypes.</title>
        <authorList>
            <person name="Korhonen P.K."/>
            <person name="Edoardo P."/>
            <person name="Giuseppe L.R."/>
            <person name="Gasser R.B."/>
        </authorList>
    </citation>
    <scope>NUCLEOTIDE SEQUENCE [LARGE SCALE GENOMIC DNA]</scope>
    <source>
        <strain evidence="13">ISS37</strain>
    </source>
</reference>
<sequence length="356" mass="41308">LSCTMFRHFFNWIIIRIIIIAQFDNHIQAISSWSSGMDTYMSESWAVLSRMPQPSCVDIPRNFTLCHGIDYARMRLPNLVDHETLDEAVQQAAPWISLLRLNCHPDTQRFLCSLFAPVCLERAIYPCRSLCEAVKSGCEKRMQMYGFPWPEMLNCNKFPITNDMCIQPHENYQVNKSCTSCNQVGTYENILDHFCRSDLVLKVKLKSVSSNHIVVQKARSIKPRETEANLRQNDVELKLQLTENNENCPCSSAKAHRNKRYLAMAYHGRNGVLVLNLLLPWRKEKKALKMFRKLDCKTLGTQIRERARRERRKKLRAKAKAAAARLGLKMQNPRIITITCPFLSVRDLKQFDDDKQ</sequence>
<proteinExistence type="inferred from homology"/>
<dbReference type="Proteomes" id="UP000054630">
    <property type="component" value="Unassembled WGS sequence"/>
</dbReference>
<comment type="subcellular location">
    <subcellularLocation>
        <location evidence="1">Secreted</location>
    </subcellularLocation>
</comment>
<evidence type="ECO:0000256" key="10">
    <source>
        <dbReference type="SAM" id="SignalP"/>
    </source>
</evidence>
<keyword evidence="3" id="KW-0217">Developmental protein</keyword>
<keyword evidence="14" id="KW-1185">Reference proteome</keyword>
<feature type="chain" id="PRO_5006868775" evidence="10">
    <location>
        <begin position="30"/>
        <end position="356"/>
    </location>
</feature>
<comment type="similarity">
    <text evidence="2">Belongs to the secreted frizzled-related protein (sFRP) family.</text>
</comment>
<dbReference type="Gene3D" id="2.40.50.120">
    <property type="match status" value="1"/>
</dbReference>
<organism evidence="13 14">
    <name type="scientific">Trichinella nelsoni</name>
    <dbReference type="NCBI Taxonomy" id="6336"/>
    <lineage>
        <taxon>Eukaryota</taxon>
        <taxon>Metazoa</taxon>
        <taxon>Ecdysozoa</taxon>
        <taxon>Nematoda</taxon>
        <taxon>Enoplea</taxon>
        <taxon>Dorylaimia</taxon>
        <taxon>Trichinellida</taxon>
        <taxon>Trichinellidae</taxon>
        <taxon>Trichinella</taxon>
    </lineage>
</organism>
<dbReference type="STRING" id="6336.A0A0V0SJJ4"/>
<feature type="non-terminal residue" evidence="13">
    <location>
        <position position="1"/>
    </location>
</feature>
<dbReference type="Gene3D" id="1.10.2000.10">
    <property type="entry name" value="Frizzled cysteine-rich domain"/>
    <property type="match status" value="1"/>
</dbReference>
<feature type="signal peptide" evidence="10">
    <location>
        <begin position="1"/>
        <end position="29"/>
    </location>
</feature>
<dbReference type="GO" id="GO:0017147">
    <property type="term" value="F:Wnt-protein binding"/>
    <property type="evidence" value="ECO:0007669"/>
    <property type="project" value="TreeGrafter"/>
</dbReference>
<evidence type="ECO:0000256" key="7">
    <source>
        <dbReference type="ARBA" id="ARBA00022782"/>
    </source>
</evidence>
<keyword evidence="5" id="KW-0879">Wnt signaling pathway</keyword>
<dbReference type="InterPro" id="IPR001134">
    <property type="entry name" value="Netrin_domain"/>
</dbReference>
<dbReference type="PANTHER" id="PTHR11309">
    <property type="entry name" value="FRIZZLED"/>
    <property type="match status" value="1"/>
</dbReference>
<dbReference type="SMART" id="SM00063">
    <property type="entry name" value="FRI"/>
    <property type="match status" value="1"/>
</dbReference>
<dbReference type="PANTHER" id="PTHR11309:SF148">
    <property type="entry name" value="SECRETED FRIZZLED-RELATED PROTEIN 1"/>
    <property type="match status" value="1"/>
</dbReference>
<dbReference type="AlphaFoldDB" id="A0A0V0SJJ4"/>
<keyword evidence="6 10" id="KW-0732">Signal</keyword>
<dbReference type="GO" id="GO:0030154">
    <property type="term" value="P:cell differentiation"/>
    <property type="evidence" value="ECO:0007669"/>
    <property type="project" value="UniProtKB-KW"/>
</dbReference>
<dbReference type="GO" id="GO:0005615">
    <property type="term" value="C:extracellular space"/>
    <property type="evidence" value="ECO:0007669"/>
    <property type="project" value="TreeGrafter"/>
</dbReference>
<dbReference type="SUPFAM" id="SSF63501">
    <property type="entry name" value="Frizzled cysteine-rich domain"/>
    <property type="match status" value="1"/>
</dbReference>
<evidence type="ECO:0000256" key="4">
    <source>
        <dbReference type="ARBA" id="ARBA00022525"/>
    </source>
</evidence>
<dbReference type="SUPFAM" id="SSF50242">
    <property type="entry name" value="TIMP-like"/>
    <property type="match status" value="1"/>
</dbReference>
<keyword evidence="7" id="KW-0221">Differentiation</keyword>
<evidence type="ECO:0000256" key="2">
    <source>
        <dbReference type="ARBA" id="ARBA00010054"/>
    </source>
</evidence>
<feature type="disulfide bond" evidence="9">
    <location>
        <begin position="66"/>
        <end position="112"/>
    </location>
</feature>
<dbReference type="OrthoDB" id="10053709at2759"/>